<keyword evidence="1" id="KW-1133">Transmembrane helix</keyword>
<sequence length="94" mass="10535">MSLLNRRMLFLSNTMRAAVEGYTNPGGTEAYRKSSVYTDAIASILAFFLAVIILSFAGLWLWNFSVVPLFEFARPAKSIFQILGLMLFVSLIHP</sequence>
<name>A0A6C0K2T1_9ZZZZ</name>
<evidence type="ECO:0000256" key="1">
    <source>
        <dbReference type="SAM" id="Phobius"/>
    </source>
</evidence>
<keyword evidence="1" id="KW-0472">Membrane</keyword>
<dbReference type="AlphaFoldDB" id="A0A6C0K2T1"/>
<protein>
    <submittedName>
        <fullName evidence="2">Uncharacterized protein</fullName>
    </submittedName>
</protein>
<proteinExistence type="predicted"/>
<dbReference type="EMBL" id="MN740799">
    <property type="protein sequence ID" value="QHU12352.1"/>
    <property type="molecule type" value="Genomic_DNA"/>
</dbReference>
<evidence type="ECO:0000313" key="2">
    <source>
        <dbReference type="EMBL" id="QHU12352.1"/>
    </source>
</evidence>
<organism evidence="2">
    <name type="scientific">viral metagenome</name>
    <dbReference type="NCBI Taxonomy" id="1070528"/>
    <lineage>
        <taxon>unclassified sequences</taxon>
        <taxon>metagenomes</taxon>
        <taxon>organismal metagenomes</taxon>
    </lineage>
</organism>
<reference evidence="2" key="1">
    <citation type="journal article" date="2020" name="Nature">
        <title>Giant virus diversity and host interactions through global metagenomics.</title>
        <authorList>
            <person name="Schulz F."/>
            <person name="Roux S."/>
            <person name="Paez-Espino D."/>
            <person name="Jungbluth S."/>
            <person name="Walsh D.A."/>
            <person name="Denef V.J."/>
            <person name="McMahon K.D."/>
            <person name="Konstantinidis K.T."/>
            <person name="Eloe-Fadrosh E.A."/>
            <person name="Kyrpides N.C."/>
            <person name="Woyke T."/>
        </authorList>
    </citation>
    <scope>NUCLEOTIDE SEQUENCE</scope>
    <source>
        <strain evidence="2">GVMAG-S-1101171-110</strain>
    </source>
</reference>
<feature type="transmembrane region" description="Helical" evidence="1">
    <location>
        <begin position="40"/>
        <end position="62"/>
    </location>
</feature>
<keyword evidence="1" id="KW-0812">Transmembrane</keyword>
<accession>A0A6C0K2T1</accession>